<dbReference type="InParanoid" id="A0A7L9FJM5"/>
<accession>A0A7L9FJM5</accession>
<proteinExistence type="predicted"/>
<dbReference type="PANTHER" id="PTHR35923:SF2">
    <property type="entry name" value="ENDOGLUCANASE"/>
    <property type="match status" value="1"/>
</dbReference>
<evidence type="ECO:0000256" key="2">
    <source>
        <dbReference type="ARBA" id="ARBA00023001"/>
    </source>
</evidence>
<dbReference type="EMBL" id="CP062310">
    <property type="protein sequence ID" value="QOJ79134.1"/>
    <property type="molecule type" value="Genomic_DNA"/>
</dbReference>
<protein>
    <submittedName>
        <fullName evidence="7">Glycoside hydrolase family 5 protein</fullName>
    </submittedName>
</protein>
<dbReference type="Gene3D" id="3.20.20.80">
    <property type="entry name" value="Glycosidases"/>
    <property type="match status" value="1"/>
</dbReference>
<feature type="domain" description="Glycoside hydrolase family 5" evidence="6">
    <location>
        <begin position="34"/>
        <end position="338"/>
    </location>
</feature>
<dbReference type="Proteomes" id="UP000594121">
    <property type="component" value="Chromosome"/>
</dbReference>
<keyword evidence="4" id="KW-0326">Glycosidase</keyword>
<evidence type="ECO:0000313" key="7">
    <source>
        <dbReference type="EMBL" id="QOJ79134.1"/>
    </source>
</evidence>
<dbReference type="GO" id="GO:0030245">
    <property type="term" value="P:cellulose catabolic process"/>
    <property type="evidence" value="ECO:0007669"/>
    <property type="project" value="UniProtKB-KW"/>
</dbReference>
<evidence type="ECO:0000256" key="1">
    <source>
        <dbReference type="ARBA" id="ARBA00022801"/>
    </source>
</evidence>
<keyword evidence="5" id="KW-0624">Polysaccharide degradation</keyword>
<dbReference type="InterPro" id="IPR017853">
    <property type="entry name" value="GH"/>
</dbReference>
<dbReference type="SUPFAM" id="SSF51445">
    <property type="entry name" value="(Trans)glycosidases"/>
    <property type="match status" value="1"/>
</dbReference>
<evidence type="ECO:0000256" key="5">
    <source>
        <dbReference type="ARBA" id="ARBA00023326"/>
    </source>
</evidence>
<dbReference type="AlphaFoldDB" id="A0A7L9FJM5"/>
<dbReference type="Pfam" id="PF00150">
    <property type="entry name" value="Cellulase"/>
    <property type="match status" value="1"/>
</dbReference>
<reference evidence="7 8" key="1">
    <citation type="submission" date="2020-10" db="EMBL/GenBank/DDBJ databases">
        <title>Thermofilum lucidum 3507LT sp. nov. a novel member of Thermofilaceae family isolated from Chile hot spring, and proposal of description order Thermofilales.</title>
        <authorList>
            <person name="Zayulina K.S."/>
            <person name="Elcheninov A.G."/>
            <person name="Toshchakov S.V."/>
            <person name="Kublanov I.V."/>
        </authorList>
    </citation>
    <scope>NUCLEOTIDE SEQUENCE [LARGE SCALE GENOMIC DNA]</scope>
    <source>
        <strain evidence="7 8">3507LT</strain>
    </source>
</reference>
<organism evidence="7 8">
    <name type="scientific">Infirmifilum lucidum</name>
    <dbReference type="NCBI Taxonomy" id="2776706"/>
    <lineage>
        <taxon>Archaea</taxon>
        <taxon>Thermoproteota</taxon>
        <taxon>Thermoprotei</taxon>
        <taxon>Thermofilales</taxon>
        <taxon>Thermofilaceae</taxon>
        <taxon>Infirmifilum</taxon>
    </lineage>
</organism>
<keyword evidence="2" id="KW-0136">Cellulose degradation</keyword>
<name>A0A7L9FJM5_9CREN</name>
<dbReference type="InterPro" id="IPR001547">
    <property type="entry name" value="Glyco_hydro_5"/>
</dbReference>
<evidence type="ECO:0000313" key="8">
    <source>
        <dbReference type="Proteomes" id="UP000594121"/>
    </source>
</evidence>
<evidence type="ECO:0000259" key="6">
    <source>
        <dbReference type="Pfam" id="PF00150"/>
    </source>
</evidence>
<dbReference type="GeneID" id="59148495"/>
<dbReference type="RefSeq" id="WP_192819106.1">
    <property type="nucleotide sequence ID" value="NZ_CP062310.1"/>
</dbReference>
<keyword evidence="8" id="KW-1185">Reference proteome</keyword>
<keyword evidence="1 7" id="KW-0378">Hydrolase</keyword>
<keyword evidence="3" id="KW-0119">Carbohydrate metabolism</keyword>
<dbReference type="GO" id="GO:0004553">
    <property type="term" value="F:hydrolase activity, hydrolyzing O-glycosyl compounds"/>
    <property type="evidence" value="ECO:0007669"/>
    <property type="project" value="InterPro"/>
</dbReference>
<evidence type="ECO:0000256" key="3">
    <source>
        <dbReference type="ARBA" id="ARBA00023277"/>
    </source>
</evidence>
<evidence type="ECO:0000256" key="4">
    <source>
        <dbReference type="ARBA" id="ARBA00023295"/>
    </source>
</evidence>
<dbReference type="KEGG" id="thel:IG193_01325"/>
<gene>
    <name evidence="7" type="ORF">IG193_01325</name>
</gene>
<dbReference type="PANTHER" id="PTHR35923">
    <property type="entry name" value="MAJOR EXTRACELLULAR ENDOGLUCANASE"/>
    <property type="match status" value="1"/>
</dbReference>
<sequence length="375" mass="43530">MLHAALQVFYFTKNGELYAMNLTDCRVRVVRLYGVNWFGFETRTFVVHGLWARNWEDMLRQMKSLGFNAIRLPFCTYSVRNGTLPSSINYDLNPDLRGLTSLDIMEKIIAKANELGMYVLLDYHRLGCDEIESLWYSDEVSEDMFIQTWLEVARRLSKYPNVIGADVRNEPWGATWCTGDPATDWRLAVEKVGSRILEVAPHWLIFVEGTYKSKLEVDSRALYPYSLNWGENLRAVYECPVGLPPEKVAYSPHVYGPDVSRQPYFSDPDFPENMPAIWMQNFGYVRASLGFPIVIGEFGGRYGHGGDPRDRAWQDKFVDWLIQNRICGFFYWSWNPNSRDTGGILKDDWLNVWTDKYQNIRRLIEACSTLENLQP</sequence>